<dbReference type="AlphaFoldDB" id="U6GK09"/>
<evidence type="ECO:0000256" key="2">
    <source>
        <dbReference type="SAM" id="Phobius"/>
    </source>
</evidence>
<dbReference type="OrthoDB" id="348205at2759"/>
<reference evidence="4" key="2">
    <citation type="submission" date="2013-10" db="EMBL/GenBank/DDBJ databases">
        <authorList>
            <person name="Aslett M."/>
        </authorList>
    </citation>
    <scope>NUCLEOTIDE SEQUENCE [LARGE SCALE GENOMIC DNA]</scope>
    <source>
        <strain evidence="4">Houghton</strain>
    </source>
</reference>
<reference evidence="4" key="1">
    <citation type="submission" date="2013-10" db="EMBL/GenBank/DDBJ databases">
        <title>Genomic analysis of the causative agents of coccidiosis in chickens.</title>
        <authorList>
            <person name="Reid A.J."/>
            <person name="Blake D."/>
            <person name="Billington K."/>
            <person name="Browne H."/>
            <person name="Dunn M."/>
            <person name="Hung S."/>
            <person name="Kawahara F."/>
            <person name="Miranda-Saavedra D."/>
            <person name="Mourier T."/>
            <person name="Nagra H."/>
            <person name="Otto T.D."/>
            <person name="Rawlings N."/>
            <person name="Sanchez A."/>
            <person name="Sanders M."/>
            <person name="Subramaniam C."/>
            <person name="Tay Y."/>
            <person name="Dear P."/>
            <person name="Doerig C."/>
            <person name="Gruber A."/>
            <person name="Parkinson J."/>
            <person name="Shirley M."/>
            <person name="Wan K.L."/>
            <person name="Berriman M."/>
            <person name="Tomley F."/>
            <person name="Pain A."/>
        </authorList>
    </citation>
    <scope>NUCLEOTIDE SEQUENCE [LARGE SCALE GENOMIC DNA]</scope>
    <source>
        <strain evidence="4">Houghton</strain>
    </source>
</reference>
<feature type="compositionally biased region" description="Gly residues" evidence="1">
    <location>
        <begin position="119"/>
        <end position="132"/>
    </location>
</feature>
<dbReference type="RefSeq" id="XP_013250041.1">
    <property type="nucleotide sequence ID" value="XM_013394587.1"/>
</dbReference>
<evidence type="ECO:0000256" key="3">
    <source>
        <dbReference type="SAM" id="SignalP"/>
    </source>
</evidence>
<feature type="region of interest" description="Disordered" evidence="1">
    <location>
        <begin position="118"/>
        <end position="160"/>
    </location>
</feature>
<evidence type="ECO:0008006" key="6">
    <source>
        <dbReference type="Google" id="ProtNLM"/>
    </source>
</evidence>
<keyword evidence="5" id="KW-1185">Reference proteome</keyword>
<keyword evidence="2" id="KW-0472">Membrane</keyword>
<gene>
    <name evidence="4" type="ORF">EAH_00012840</name>
</gene>
<feature type="transmembrane region" description="Helical" evidence="2">
    <location>
        <begin position="65"/>
        <end position="85"/>
    </location>
</feature>
<proteinExistence type="predicted"/>
<evidence type="ECO:0000313" key="4">
    <source>
        <dbReference type="EMBL" id="CDI79927.1"/>
    </source>
</evidence>
<feature type="chain" id="PRO_5004670990" description="Transmembrane protein" evidence="3">
    <location>
        <begin position="25"/>
        <end position="302"/>
    </location>
</feature>
<sequence>MPSALGLAAAVAFLSVVLPAGSSAADPQGDEVPSLPSVGDPPKEQTTEQPVPILHEATSPSSRPALGVALLLVFSTVLILLLGCIQRVMSSQKDPSGASTLGGKDGEKDECKQLEEALTGGGGEGASGGGEGSGEEKPAGPDEEGASEEGEEAPSSEFEEGGFEDFFHKPRRDSAEDVTGPWPIPSIGEPWPPADPPVTLGREEAEERAAWMQKIKDWIKGGMEAKSSKGAEGHSLPWLLREAFSAAQKNLNADFGPDVPEELAKWFKDLVDYMEKLLDFHYSVRRDGSDPFDNPSDWVPTR</sequence>
<name>U6GK09_EIMAC</name>
<keyword evidence="2" id="KW-1133">Transmembrane helix</keyword>
<dbReference type="Proteomes" id="UP000018050">
    <property type="component" value="Unassembled WGS sequence"/>
</dbReference>
<dbReference type="GeneID" id="25269354"/>
<dbReference type="EMBL" id="HG671106">
    <property type="protein sequence ID" value="CDI79927.1"/>
    <property type="molecule type" value="Genomic_DNA"/>
</dbReference>
<organism evidence="4 5">
    <name type="scientific">Eimeria acervulina</name>
    <name type="common">Coccidian parasite</name>
    <dbReference type="NCBI Taxonomy" id="5801"/>
    <lineage>
        <taxon>Eukaryota</taxon>
        <taxon>Sar</taxon>
        <taxon>Alveolata</taxon>
        <taxon>Apicomplexa</taxon>
        <taxon>Conoidasida</taxon>
        <taxon>Coccidia</taxon>
        <taxon>Eucoccidiorida</taxon>
        <taxon>Eimeriorina</taxon>
        <taxon>Eimeriidae</taxon>
        <taxon>Eimeria</taxon>
    </lineage>
</organism>
<dbReference type="VEuPathDB" id="ToxoDB:EAH_00012840"/>
<accession>U6GK09</accession>
<feature type="compositionally biased region" description="Acidic residues" evidence="1">
    <location>
        <begin position="141"/>
        <end position="160"/>
    </location>
</feature>
<feature type="signal peptide" evidence="3">
    <location>
        <begin position="1"/>
        <end position="24"/>
    </location>
</feature>
<feature type="region of interest" description="Disordered" evidence="1">
    <location>
        <begin position="172"/>
        <end position="194"/>
    </location>
</feature>
<dbReference type="OMA" id="FLMATTE"/>
<keyword evidence="2" id="KW-0812">Transmembrane</keyword>
<feature type="region of interest" description="Disordered" evidence="1">
    <location>
        <begin position="22"/>
        <end position="47"/>
    </location>
</feature>
<evidence type="ECO:0000313" key="5">
    <source>
        <dbReference type="Proteomes" id="UP000018050"/>
    </source>
</evidence>
<protein>
    <recommendedName>
        <fullName evidence="6">Transmembrane protein</fullName>
    </recommendedName>
</protein>
<evidence type="ECO:0000256" key="1">
    <source>
        <dbReference type="SAM" id="MobiDB-lite"/>
    </source>
</evidence>
<keyword evidence="3" id="KW-0732">Signal</keyword>